<organism evidence="2 3">
    <name type="scientific">Natrialba chahannaoensis JCM 10990</name>
    <dbReference type="NCBI Taxonomy" id="1227492"/>
    <lineage>
        <taxon>Archaea</taxon>
        <taxon>Methanobacteriati</taxon>
        <taxon>Methanobacteriota</taxon>
        <taxon>Stenosarchaea group</taxon>
        <taxon>Halobacteria</taxon>
        <taxon>Halobacteriales</taxon>
        <taxon>Natrialbaceae</taxon>
        <taxon>Natrialba</taxon>
    </lineage>
</organism>
<dbReference type="PATRIC" id="fig|1227492.4.peg.2725"/>
<protein>
    <recommendedName>
        <fullName evidence="4">OB-fold tRNA/helicase-type nucleic acid binding protein</fullName>
    </recommendedName>
</protein>
<reference evidence="2 3" key="1">
    <citation type="journal article" date="2014" name="PLoS Genet.">
        <title>Phylogenetically driven sequencing of extremely halophilic archaea reveals strategies for static and dynamic osmo-response.</title>
        <authorList>
            <person name="Becker E.A."/>
            <person name="Seitzer P.M."/>
            <person name="Tritt A."/>
            <person name="Larsen D."/>
            <person name="Krusor M."/>
            <person name="Yao A.I."/>
            <person name="Wu D."/>
            <person name="Madern D."/>
            <person name="Eisen J.A."/>
            <person name="Darling A.E."/>
            <person name="Facciotti M.T."/>
        </authorList>
    </citation>
    <scope>NUCLEOTIDE SEQUENCE [LARGE SCALE GENOMIC DNA]</scope>
    <source>
        <strain evidence="2 3">JCM 10990</strain>
    </source>
</reference>
<dbReference type="OrthoDB" id="268419at2157"/>
<evidence type="ECO:0008006" key="4">
    <source>
        <dbReference type="Google" id="ProtNLM"/>
    </source>
</evidence>
<gene>
    <name evidence="2" type="ORF">C482_13725</name>
</gene>
<dbReference type="EMBL" id="AOIN01000069">
    <property type="protein sequence ID" value="ELY97297.1"/>
    <property type="molecule type" value="Genomic_DNA"/>
</dbReference>
<dbReference type="Pfam" id="PF26045">
    <property type="entry name" value="OB_2TM_halo"/>
    <property type="match status" value="1"/>
</dbReference>
<dbReference type="RefSeq" id="WP_006168177.1">
    <property type="nucleotide sequence ID" value="NZ_AOIN01000069.1"/>
</dbReference>
<dbReference type="Proteomes" id="UP000011693">
    <property type="component" value="Unassembled WGS sequence"/>
</dbReference>
<evidence type="ECO:0000256" key="1">
    <source>
        <dbReference type="SAM" id="Phobius"/>
    </source>
</evidence>
<keyword evidence="1" id="KW-1133">Transmembrane helix</keyword>
<accession>M0AHB3</accession>
<dbReference type="AlphaFoldDB" id="M0AHB3"/>
<feature type="transmembrane region" description="Helical" evidence="1">
    <location>
        <begin position="127"/>
        <end position="144"/>
    </location>
</feature>
<proteinExistence type="predicted"/>
<name>M0AHB3_9EURY</name>
<keyword evidence="1" id="KW-0472">Membrane</keyword>
<dbReference type="STRING" id="1227492.C482_13725"/>
<evidence type="ECO:0000313" key="3">
    <source>
        <dbReference type="Proteomes" id="UP000011693"/>
    </source>
</evidence>
<comment type="caution">
    <text evidence="2">The sequence shown here is derived from an EMBL/GenBank/DDBJ whole genome shotgun (WGS) entry which is preliminary data.</text>
</comment>
<sequence>MRLATRLGIALVLLLTLMGLGVHYGATYDENWPHPSGDQLQDNYDEFTDDHQLVSGEVQSISEDTMTIHVTDSANEVAAELEITHHDATDQVQPGGYVQVYGVLESDRTMTADELVVVNENETAQQYKLLTSIVGVLLAIAYFFHHWKLSLTKLGFEPRTTDQEDTHDG</sequence>
<dbReference type="InterPro" id="IPR058927">
    <property type="entry name" value="OB_2TM"/>
</dbReference>
<keyword evidence="3" id="KW-1185">Reference proteome</keyword>
<keyword evidence="1" id="KW-0812">Transmembrane</keyword>
<evidence type="ECO:0000313" key="2">
    <source>
        <dbReference type="EMBL" id="ELY97297.1"/>
    </source>
</evidence>